<gene>
    <name evidence="4" type="ORF">E1267_29365</name>
</gene>
<name>A0A4R4N7P3_9ACTN</name>
<organism evidence="4 5">
    <name type="scientific">Nonomuraea longispora</name>
    <dbReference type="NCBI Taxonomy" id="1848320"/>
    <lineage>
        <taxon>Bacteria</taxon>
        <taxon>Bacillati</taxon>
        <taxon>Actinomycetota</taxon>
        <taxon>Actinomycetes</taxon>
        <taxon>Streptosporangiales</taxon>
        <taxon>Streptosporangiaceae</taxon>
        <taxon>Nonomuraea</taxon>
    </lineage>
</organism>
<evidence type="ECO:0000256" key="2">
    <source>
        <dbReference type="SAM" id="MobiDB-lite"/>
    </source>
</evidence>
<dbReference type="GO" id="GO:0016787">
    <property type="term" value="F:hydrolase activity"/>
    <property type="evidence" value="ECO:0007669"/>
    <property type="project" value="UniProtKB-KW"/>
</dbReference>
<dbReference type="RefSeq" id="WP_132337109.1">
    <property type="nucleotide sequence ID" value="NZ_SMJZ01000135.1"/>
</dbReference>
<comment type="caution">
    <text evidence="4">The sequence shown here is derived from an EMBL/GenBank/DDBJ whole genome shotgun (WGS) entry which is preliminary data.</text>
</comment>
<evidence type="ECO:0000313" key="4">
    <source>
        <dbReference type="EMBL" id="TDC02392.1"/>
    </source>
</evidence>
<evidence type="ECO:0000259" key="3">
    <source>
        <dbReference type="Pfam" id="PF04167"/>
    </source>
</evidence>
<dbReference type="Gene3D" id="2.40.380.10">
    <property type="entry name" value="FomD-like"/>
    <property type="match status" value="1"/>
</dbReference>
<evidence type="ECO:0000256" key="1">
    <source>
        <dbReference type="ARBA" id="ARBA00022801"/>
    </source>
</evidence>
<dbReference type="Pfam" id="PF04167">
    <property type="entry name" value="DUF402"/>
    <property type="match status" value="1"/>
</dbReference>
<feature type="region of interest" description="Disordered" evidence="2">
    <location>
        <begin position="192"/>
        <end position="223"/>
    </location>
</feature>
<keyword evidence="5" id="KW-1185">Reference proteome</keyword>
<reference evidence="4 5" key="1">
    <citation type="submission" date="2019-02" db="EMBL/GenBank/DDBJ databases">
        <title>Draft genome sequences of novel Actinobacteria.</title>
        <authorList>
            <person name="Sahin N."/>
            <person name="Ay H."/>
            <person name="Saygin H."/>
        </authorList>
    </citation>
    <scope>NUCLEOTIDE SEQUENCE [LARGE SCALE GENOMIC DNA]</scope>
    <source>
        <strain evidence="4 5">KC201</strain>
    </source>
</reference>
<sequence>MLSEARRTLTLSLYLGGHLSVATTARVVHRTTDGTLLWLAAGALVWRVDVPDGGHLRDVLPEERPAEGYPLVRDEWRPRNNLVHMPADAGYAVWWLFSAEMAFEGWYVNLERRAYEADAIDVFDHELDIVVDPDRVWRWKDEESFVSKIGHPAYWSLEEASSIRAEGERATRLIEAGAYPFDGSWCDFSPPKSWELPELPPQPPRVRADMDEGSPSGGEPSRW</sequence>
<dbReference type="InterPro" id="IPR035930">
    <property type="entry name" value="FomD-like_sf"/>
</dbReference>
<dbReference type="Proteomes" id="UP000295157">
    <property type="component" value="Unassembled WGS sequence"/>
</dbReference>
<keyword evidence="1" id="KW-0378">Hydrolase</keyword>
<proteinExistence type="predicted"/>
<dbReference type="AlphaFoldDB" id="A0A4R4N7P3"/>
<evidence type="ECO:0000313" key="5">
    <source>
        <dbReference type="Proteomes" id="UP000295157"/>
    </source>
</evidence>
<dbReference type="OrthoDB" id="3815685at2"/>
<feature type="domain" description="DUF402" evidence="3">
    <location>
        <begin position="69"/>
        <end position="178"/>
    </location>
</feature>
<dbReference type="PANTHER" id="PTHR39159:SF1">
    <property type="entry name" value="UPF0374 PROTEIN YGAC"/>
    <property type="match status" value="1"/>
</dbReference>
<protein>
    <submittedName>
        <fullName evidence="4">DUF402 domain-containing protein</fullName>
    </submittedName>
</protein>
<dbReference type="InterPro" id="IPR050212">
    <property type="entry name" value="Ntdp-like"/>
</dbReference>
<accession>A0A4R4N7P3</accession>
<dbReference type="PANTHER" id="PTHR39159">
    <property type="match status" value="1"/>
</dbReference>
<dbReference type="SUPFAM" id="SSF159234">
    <property type="entry name" value="FomD-like"/>
    <property type="match status" value="1"/>
</dbReference>
<dbReference type="EMBL" id="SMJZ01000135">
    <property type="protein sequence ID" value="TDC02392.1"/>
    <property type="molecule type" value="Genomic_DNA"/>
</dbReference>
<dbReference type="InterPro" id="IPR007295">
    <property type="entry name" value="DUF402"/>
</dbReference>